<sequence length="906" mass="98548">MLPTTSAAKPFGIGWDSHSNKFQERENLRPAFVWLSLFVLLISSSWAVYHFQFQNLPTPLDAEQAGEQGFSEASALEHVKFLASLGPHSVGSDALDVGVQYVLAEANKIQQAVNGDVNVQVDYFEPDNGANRLSGGLFNGKTLVYSGLKHVLLRISPKHLTGAEDDAILVSAHIDTVFSAEGAGDDSSSVAVMLELARGLSQSATGFKHSVIFFFNTGEEEGLTGAHSFITQHPWRTTIRYAIDLEAMGIGGKSSIFQSGPESSFPIENFAKVAKYPSGQIVAQDLFNSGLLNSGTDFQVYKEVGGLSGLDFAYTDSTAVYHTKNDKLKMLKPGSLQHLGDNMLPFLLQVATSEDLPNELSHKRGGTSEDSPIYFDVLGVYMVVFPQHLAAMIQISVIGLALLILASSLLMSGISGAISFGLACLSIVLMWIFSLSFSAIVAFILPYISFSPIPYIANPWMILGLFGAPALLGAFAGQQIGFYLLQTFLQISFSNRMPTLHSSTEDIKSEAERWLFKSGLVQWFVILALGHYFEVQSTYLALIWFVSPAVAYGLMEATLTPAQPPKQLNDATLIMGLTLPVVISSGIPIMLIGTLVGNMVRFDRNPGNTSELGGNLIVAIAVAAVVCLFLVYLLSYIHNSGAKGHLILFSCALLGLSLAAVYTGVVPAYTDDVSRTLNVVHVVEATGSNGSQNIQSYISLFSSTPGKLTDIVENLEGEEFSCGNKALDLATFSVTYGCLSYNDTEEGWSKSEIPILKIKSDKKRTVRKTKVLLDTKLSHRWALAINTEYISDFSFEVGSSNLVPNDEKSSVNGWHIIQFAGGKNSPTKFHLNLVWLNDSKTHEQDEESVPLLKLRTDLNRTTPKTASVLQKLPSWFSLFGKSTAPYTFSFVSSIPVKFENNLRADT</sequence>
<proteinExistence type="predicted"/>
<gene>
    <name evidence="1" type="ORF">IHE45_14G002600</name>
</gene>
<protein>
    <submittedName>
        <fullName evidence="1">Zn-dependent exopeptidases protein</fullName>
    </submittedName>
</protein>
<evidence type="ECO:0000313" key="1">
    <source>
        <dbReference type="EMBL" id="KAH7662658.1"/>
    </source>
</evidence>
<name>A0ACB7UPH5_DIOAL</name>
<organism evidence="1 2">
    <name type="scientific">Dioscorea alata</name>
    <name type="common">Purple yam</name>
    <dbReference type="NCBI Taxonomy" id="55571"/>
    <lineage>
        <taxon>Eukaryota</taxon>
        <taxon>Viridiplantae</taxon>
        <taxon>Streptophyta</taxon>
        <taxon>Embryophyta</taxon>
        <taxon>Tracheophyta</taxon>
        <taxon>Spermatophyta</taxon>
        <taxon>Magnoliopsida</taxon>
        <taxon>Liliopsida</taxon>
        <taxon>Dioscoreales</taxon>
        <taxon>Dioscoreaceae</taxon>
        <taxon>Dioscorea</taxon>
    </lineage>
</organism>
<accession>A0ACB7UPH5</accession>
<comment type="caution">
    <text evidence="1">The sequence shown here is derived from an EMBL/GenBank/DDBJ whole genome shotgun (WGS) entry which is preliminary data.</text>
</comment>
<dbReference type="EMBL" id="CM037024">
    <property type="protein sequence ID" value="KAH7662658.1"/>
    <property type="molecule type" value="Genomic_DNA"/>
</dbReference>
<keyword evidence="2" id="KW-1185">Reference proteome</keyword>
<reference evidence="2" key="1">
    <citation type="journal article" date="2022" name="Nat. Commun.">
        <title>Chromosome evolution and the genetic basis of agronomically important traits in greater yam.</title>
        <authorList>
            <person name="Bredeson J.V."/>
            <person name="Lyons J.B."/>
            <person name="Oniyinde I.O."/>
            <person name="Okereke N.R."/>
            <person name="Kolade O."/>
            <person name="Nnabue I."/>
            <person name="Nwadili C.O."/>
            <person name="Hribova E."/>
            <person name="Parker M."/>
            <person name="Nwogha J."/>
            <person name="Shu S."/>
            <person name="Carlson J."/>
            <person name="Kariba R."/>
            <person name="Muthemba S."/>
            <person name="Knop K."/>
            <person name="Barton G.J."/>
            <person name="Sherwood A.V."/>
            <person name="Lopez-Montes A."/>
            <person name="Asiedu R."/>
            <person name="Jamnadass R."/>
            <person name="Muchugi A."/>
            <person name="Goodstein D."/>
            <person name="Egesi C.N."/>
            <person name="Featherston J."/>
            <person name="Asfaw A."/>
            <person name="Simpson G.G."/>
            <person name="Dolezel J."/>
            <person name="Hendre P.S."/>
            <person name="Van Deynze A."/>
            <person name="Kumar P.L."/>
            <person name="Obidiegwu J.E."/>
            <person name="Bhattacharjee R."/>
            <person name="Rokhsar D.S."/>
        </authorList>
    </citation>
    <scope>NUCLEOTIDE SEQUENCE [LARGE SCALE GENOMIC DNA]</scope>
    <source>
        <strain evidence="2">cv. TDa95/00328</strain>
    </source>
</reference>
<dbReference type="Proteomes" id="UP000827976">
    <property type="component" value="Chromosome 14"/>
</dbReference>
<evidence type="ECO:0000313" key="2">
    <source>
        <dbReference type="Proteomes" id="UP000827976"/>
    </source>
</evidence>